<protein>
    <recommendedName>
        <fullName evidence="4">Cytochrome c oxidase-associated protein CcoH</fullName>
    </recommendedName>
</protein>
<proteinExistence type="predicted"/>
<name>A0A5C7DVG8_9BACT</name>
<keyword evidence="1" id="KW-0812">Transmembrane</keyword>
<evidence type="ECO:0008006" key="4">
    <source>
        <dbReference type="Google" id="ProtNLM"/>
    </source>
</evidence>
<keyword evidence="1" id="KW-1133">Transmembrane helix</keyword>
<evidence type="ECO:0000256" key="1">
    <source>
        <dbReference type="SAM" id="Phobius"/>
    </source>
</evidence>
<dbReference type="InterPro" id="IPR008620">
    <property type="entry name" value="FixH"/>
</dbReference>
<sequence>MRSDFNVCAKKNKKEKIIMENKKTFWPYGILISLGLIVIACIVTIFIASKAPVYEDNFYFDTYQNVETNFNEIQKKQQQFDANFKLSIMDKESFMHKKNKVYYIDLGKNEIKIALENLKAYDLNKLQIQALLSRPHTNENDEKLQAKVQANNLVFDFDVKEKGVWQLLLKITQDENSVGFFKFFLQTK</sequence>
<keyword evidence="1" id="KW-0472">Membrane</keyword>
<dbReference type="EMBL" id="VOWB01000092">
    <property type="protein sequence ID" value="TXE78315.1"/>
    <property type="molecule type" value="Genomic_DNA"/>
</dbReference>
<reference evidence="2 3" key="1">
    <citation type="submission" date="2019-07" db="EMBL/GenBank/DDBJ databases">
        <title>Rapid identification of Enteric Bacteria from Whole Genome Sequences (WGS) using Average Nucleotide Identity (ANI).</title>
        <authorList>
            <person name="Lane C."/>
        </authorList>
    </citation>
    <scope>NUCLEOTIDE SEQUENCE [LARGE SCALE GENOMIC DNA]</scope>
    <source>
        <strain evidence="2 3">2016D-0250</strain>
    </source>
</reference>
<dbReference type="AlphaFoldDB" id="A0A5C7DVG8"/>
<gene>
    <name evidence="2" type="ORF">FPD46_08245</name>
</gene>
<evidence type="ECO:0000313" key="2">
    <source>
        <dbReference type="EMBL" id="TXE78315.1"/>
    </source>
</evidence>
<comment type="caution">
    <text evidence="2">The sequence shown here is derived from an EMBL/GenBank/DDBJ whole genome shotgun (WGS) entry which is preliminary data.</text>
</comment>
<feature type="transmembrane region" description="Helical" evidence="1">
    <location>
        <begin position="25"/>
        <end position="48"/>
    </location>
</feature>
<accession>A0A5C7DVG8</accession>
<dbReference type="Pfam" id="PF05751">
    <property type="entry name" value="FixH"/>
    <property type="match status" value="1"/>
</dbReference>
<dbReference type="Proteomes" id="UP000321310">
    <property type="component" value="Unassembled WGS sequence"/>
</dbReference>
<evidence type="ECO:0000313" key="3">
    <source>
        <dbReference type="Proteomes" id="UP000321310"/>
    </source>
</evidence>
<organism evidence="2 3">
    <name type="scientific">Campylobacter peloridis</name>
    <dbReference type="NCBI Taxonomy" id="488546"/>
    <lineage>
        <taxon>Bacteria</taxon>
        <taxon>Pseudomonadati</taxon>
        <taxon>Campylobacterota</taxon>
        <taxon>Epsilonproteobacteria</taxon>
        <taxon>Campylobacterales</taxon>
        <taxon>Campylobacteraceae</taxon>
        <taxon>Campylobacter</taxon>
    </lineage>
</organism>